<sequence>MRPTATVHVSLRYAPTRMKVCRPRLSCTVRFRSSTSVSRQEPRNESRTIAHASGPSRTILSHRSVDFSGRITPISSFKGSPLSASYAFGLPFPEHAVGALYYWHPPSPCTPLAGQVRFRVLDVKRYQAISASAFAAGSDLLLPDRTPWRFVLNNIARWRRYAALKRFLVEEDIVSNSTFDKCVEVHKKGGVARLERASLLLCAIGQPFALDLSHWYKNLYALTDDDLITIRLESLFLDHRAGTHVSPHTGEDHVSSRCTRDRKNLLTRLLSVLFAGLDIPGPRLVIRVLKIIEEVQTQPGYDGWIPAPTEGELVMTSVNGHKLAPWSCPADSLGPLPEIEWGHDW</sequence>
<keyword evidence="2" id="KW-1185">Reference proteome</keyword>
<dbReference type="Proteomes" id="UP000054196">
    <property type="component" value="Unassembled WGS sequence"/>
</dbReference>
<dbReference type="RefSeq" id="XP_007387635.1">
    <property type="nucleotide sequence ID" value="XM_007387573.1"/>
</dbReference>
<dbReference type="eggNOG" id="ENOG502T145">
    <property type="taxonomic scope" value="Eukaryota"/>
</dbReference>
<protein>
    <submittedName>
        <fullName evidence="1">Uncharacterized protein</fullName>
    </submittedName>
</protein>
<evidence type="ECO:0000313" key="1">
    <source>
        <dbReference type="EMBL" id="EIN05232.1"/>
    </source>
</evidence>
<evidence type="ECO:0000313" key="2">
    <source>
        <dbReference type="Proteomes" id="UP000054196"/>
    </source>
</evidence>
<dbReference type="OrthoDB" id="3067792at2759"/>
<dbReference type="OMA" id="DHRAGTH"/>
<dbReference type="HOGENOM" id="CLU_804452_0_0_1"/>
<reference evidence="2" key="1">
    <citation type="journal article" date="2012" name="Science">
        <title>The Paleozoic origin of enzymatic lignin decomposition reconstructed from 31 fungal genomes.</title>
        <authorList>
            <person name="Floudas D."/>
            <person name="Binder M."/>
            <person name="Riley R."/>
            <person name="Barry K."/>
            <person name="Blanchette R.A."/>
            <person name="Henrissat B."/>
            <person name="Martinez A.T."/>
            <person name="Otillar R."/>
            <person name="Spatafora J.W."/>
            <person name="Yadav J.S."/>
            <person name="Aerts A."/>
            <person name="Benoit I."/>
            <person name="Boyd A."/>
            <person name="Carlson A."/>
            <person name="Copeland A."/>
            <person name="Coutinho P.M."/>
            <person name="de Vries R.P."/>
            <person name="Ferreira P."/>
            <person name="Findley K."/>
            <person name="Foster B."/>
            <person name="Gaskell J."/>
            <person name="Glotzer D."/>
            <person name="Gorecki P."/>
            <person name="Heitman J."/>
            <person name="Hesse C."/>
            <person name="Hori C."/>
            <person name="Igarashi K."/>
            <person name="Jurgens J.A."/>
            <person name="Kallen N."/>
            <person name="Kersten P."/>
            <person name="Kohler A."/>
            <person name="Kuees U."/>
            <person name="Kumar T.K.A."/>
            <person name="Kuo A."/>
            <person name="LaButti K."/>
            <person name="Larrondo L.F."/>
            <person name="Lindquist E."/>
            <person name="Ling A."/>
            <person name="Lombard V."/>
            <person name="Lucas S."/>
            <person name="Lundell T."/>
            <person name="Martin R."/>
            <person name="McLaughlin D.J."/>
            <person name="Morgenstern I."/>
            <person name="Morin E."/>
            <person name="Murat C."/>
            <person name="Nagy L.G."/>
            <person name="Nolan M."/>
            <person name="Ohm R.A."/>
            <person name="Patyshakuliyeva A."/>
            <person name="Rokas A."/>
            <person name="Ruiz-Duenas F.J."/>
            <person name="Sabat G."/>
            <person name="Salamov A."/>
            <person name="Samejima M."/>
            <person name="Schmutz J."/>
            <person name="Slot J.C."/>
            <person name="St John F."/>
            <person name="Stenlid J."/>
            <person name="Sun H."/>
            <person name="Sun S."/>
            <person name="Syed K."/>
            <person name="Tsang A."/>
            <person name="Wiebenga A."/>
            <person name="Young D."/>
            <person name="Pisabarro A."/>
            <person name="Eastwood D.C."/>
            <person name="Martin F."/>
            <person name="Cullen D."/>
            <person name="Grigoriev I.V."/>
            <person name="Hibbett D.S."/>
        </authorList>
    </citation>
    <scope>NUCLEOTIDE SEQUENCE [LARGE SCALE GENOMIC DNA]</scope>
    <source>
        <strain evidence="2">HHB-11173 SS5</strain>
    </source>
</reference>
<organism evidence="1 2">
    <name type="scientific">Punctularia strigosozonata (strain HHB-11173)</name>
    <name type="common">White-rot fungus</name>
    <dbReference type="NCBI Taxonomy" id="741275"/>
    <lineage>
        <taxon>Eukaryota</taxon>
        <taxon>Fungi</taxon>
        <taxon>Dikarya</taxon>
        <taxon>Basidiomycota</taxon>
        <taxon>Agaricomycotina</taxon>
        <taxon>Agaricomycetes</taxon>
        <taxon>Corticiales</taxon>
        <taxon>Punctulariaceae</taxon>
        <taxon>Punctularia</taxon>
    </lineage>
</organism>
<proteinExistence type="predicted"/>
<accession>R7S5K3</accession>
<dbReference type="GeneID" id="18883932"/>
<dbReference type="AlphaFoldDB" id="R7S5K3"/>
<dbReference type="EMBL" id="JH687551">
    <property type="protein sequence ID" value="EIN05232.1"/>
    <property type="molecule type" value="Genomic_DNA"/>
</dbReference>
<name>R7S5K3_PUNST</name>
<dbReference type="KEGG" id="psq:PUNSTDRAFT_55124"/>
<gene>
    <name evidence="1" type="ORF">PUNSTDRAFT_55124</name>
</gene>